<evidence type="ECO:0000313" key="2">
    <source>
        <dbReference type="Proteomes" id="UP000244934"/>
    </source>
</evidence>
<protein>
    <submittedName>
        <fullName evidence="1">Uncharacterized protein</fullName>
    </submittedName>
</protein>
<dbReference type="Proteomes" id="UP000244934">
    <property type="component" value="Unassembled WGS sequence"/>
</dbReference>
<dbReference type="AlphaFoldDB" id="A0A2R8CLL9"/>
<keyword evidence="2" id="KW-1185">Reference proteome</keyword>
<dbReference type="EMBL" id="ONZI01000002">
    <property type="protein sequence ID" value="SPJ33781.1"/>
    <property type="molecule type" value="Genomic_DNA"/>
</dbReference>
<proteinExistence type="predicted"/>
<gene>
    <name evidence="1" type="ORF">KSP9073_01802</name>
</gene>
<organism evidence="1 2">
    <name type="scientific">Kushneria phyllosphaerae</name>
    <dbReference type="NCBI Taxonomy" id="2100822"/>
    <lineage>
        <taxon>Bacteria</taxon>
        <taxon>Pseudomonadati</taxon>
        <taxon>Pseudomonadota</taxon>
        <taxon>Gammaproteobacteria</taxon>
        <taxon>Oceanospirillales</taxon>
        <taxon>Halomonadaceae</taxon>
        <taxon>Kushneria</taxon>
    </lineage>
</organism>
<accession>A0A2R8CLL9</accession>
<evidence type="ECO:0000313" key="1">
    <source>
        <dbReference type="EMBL" id="SPJ33781.1"/>
    </source>
</evidence>
<name>A0A2R8CLL9_9GAMM</name>
<sequence>MPTDTLGIRDYRADDADRTLTILQRTVYEVVSRNHFPGRLTGR</sequence>
<reference evidence="2" key="1">
    <citation type="submission" date="2018-03" db="EMBL/GenBank/DDBJ databases">
        <authorList>
            <person name="Navarro De La Torre S."/>
        </authorList>
    </citation>
    <scope>NUCLEOTIDE SEQUENCE [LARGE SCALE GENOMIC DNA]</scope>
    <source>
        <strain evidence="2">EAod3</strain>
    </source>
</reference>